<dbReference type="AlphaFoldDB" id="A0A1I7IR91"/>
<protein>
    <submittedName>
        <fullName evidence="4">Chemotaxis protein CheC</fullName>
    </submittedName>
</protein>
<keyword evidence="1" id="KW-0145">Chemotaxis</keyword>
<organism evidence="4 5">
    <name type="scientific">Alicyclobacillus macrosporangiidus</name>
    <dbReference type="NCBI Taxonomy" id="392015"/>
    <lineage>
        <taxon>Bacteria</taxon>
        <taxon>Bacillati</taxon>
        <taxon>Bacillota</taxon>
        <taxon>Bacilli</taxon>
        <taxon>Bacillales</taxon>
        <taxon>Alicyclobacillaceae</taxon>
        <taxon>Alicyclobacillus</taxon>
    </lineage>
</organism>
<dbReference type="InterPro" id="IPR028976">
    <property type="entry name" value="CheC-like_sf"/>
</dbReference>
<dbReference type="PANTHER" id="PTHR43693">
    <property type="entry name" value="PROTEIN PHOSPHATASE CHEZ"/>
    <property type="match status" value="1"/>
</dbReference>
<feature type="domain" description="CheC-like protein" evidence="3">
    <location>
        <begin position="13"/>
        <end position="42"/>
    </location>
</feature>
<evidence type="ECO:0000259" key="3">
    <source>
        <dbReference type="Pfam" id="PF04509"/>
    </source>
</evidence>
<dbReference type="SUPFAM" id="SSF103039">
    <property type="entry name" value="CheC-like"/>
    <property type="match status" value="1"/>
</dbReference>
<accession>A0A1I7IR91</accession>
<dbReference type="Pfam" id="PF04509">
    <property type="entry name" value="CheC"/>
    <property type="match status" value="2"/>
</dbReference>
<dbReference type="CDD" id="cd17909">
    <property type="entry name" value="CheC_ClassI"/>
    <property type="match status" value="1"/>
</dbReference>
<reference evidence="5" key="1">
    <citation type="submission" date="2016-10" db="EMBL/GenBank/DDBJ databases">
        <authorList>
            <person name="Varghese N."/>
        </authorList>
    </citation>
    <scope>NUCLEOTIDE SEQUENCE [LARGE SCALE GENOMIC DNA]</scope>
    <source>
        <strain evidence="5">DSM 17980</strain>
    </source>
</reference>
<dbReference type="OrthoDB" id="9812187at2"/>
<dbReference type="InterPro" id="IPR050992">
    <property type="entry name" value="CheZ_family_phosphatases"/>
</dbReference>
<dbReference type="RefSeq" id="WP_074951353.1">
    <property type="nucleotide sequence ID" value="NZ_FPBV01000007.1"/>
</dbReference>
<dbReference type="STRING" id="392015.SAMN05421543_10758"/>
<evidence type="ECO:0000256" key="2">
    <source>
        <dbReference type="ARBA" id="ARBA00022801"/>
    </source>
</evidence>
<dbReference type="EMBL" id="FPBV01000007">
    <property type="protein sequence ID" value="SFU75452.1"/>
    <property type="molecule type" value="Genomic_DNA"/>
</dbReference>
<dbReference type="InterPro" id="IPR007597">
    <property type="entry name" value="CheC"/>
</dbReference>
<proteinExistence type="predicted"/>
<evidence type="ECO:0000256" key="1">
    <source>
        <dbReference type="ARBA" id="ARBA00022500"/>
    </source>
</evidence>
<dbReference type="GO" id="GO:0006935">
    <property type="term" value="P:chemotaxis"/>
    <property type="evidence" value="ECO:0007669"/>
    <property type="project" value="UniProtKB-KW"/>
</dbReference>
<dbReference type="Proteomes" id="UP000183508">
    <property type="component" value="Unassembled WGS sequence"/>
</dbReference>
<dbReference type="GO" id="GO:0016787">
    <property type="term" value="F:hydrolase activity"/>
    <property type="evidence" value="ECO:0007669"/>
    <property type="project" value="UniProtKB-KW"/>
</dbReference>
<keyword evidence="5" id="KW-1185">Reference proteome</keyword>
<evidence type="ECO:0000313" key="4">
    <source>
        <dbReference type="EMBL" id="SFU75452.1"/>
    </source>
</evidence>
<name>A0A1I7IR91_9BACL</name>
<dbReference type="Gene3D" id="3.40.1550.10">
    <property type="entry name" value="CheC-like"/>
    <property type="match status" value="1"/>
</dbReference>
<gene>
    <name evidence="4" type="ORF">SAMN05421543_10758</name>
</gene>
<evidence type="ECO:0000313" key="5">
    <source>
        <dbReference type="Proteomes" id="UP000183508"/>
    </source>
</evidence>
<dbReference type="eggNOG" id="COG1776">
    <property type="taxonomic scope" value="Bacteria"/>
</dbReference>
<sequence>MSSGLTPGDGTLALLAEIGNVGAGHAATALSVLVQDRVSISVTETRVCSFQEIPAIVGGDEVLTAAVLLRLDGDVTGDMMFLLPVPSAKRLVERMFGGAAETPGEDFSEMELSALAEAGNILGGSYVTAVSSLTGLRLVQSVPAVALDMAGAILGTVLTDTGQTADYAVVIRTSIRQGGADVDGHLFLLPDPPSVQTLFGALGWTYG</sequence>
<feature type="domain" description="CheC-like protein" evidence="3">
    <location>
        <begin position="110"/>
        <end position="145"/>
    </location>
</feature>
<dbReference type="PANTHER" id="PTHR43693:SF1">
    <property type="entry name" value="PROTEIN PHOSPHATASE CHEZ"/>
    <property type="match status" value="1"/>
</dbReference>
<keyword evidence="2" id="KW-0378">Hydrolase</keyword>